<evidence type="ECO:0000256" key="1">
    <source>
        <dbReference type="SAM" id="SignalP"/>
    </source>
</evidence>
<protein>
    <submittedName>
        <fullName evidence="2">Energy-converting hydrogenase Eha subunit B</fullName>
    </submittedName>
</protein>
<dbReference type="AlphaFoldDB" id="A0A7W6S2X7"/>
<dbReference type="PROSITE" id="PS51257">
    <property type="entry name" value="PROKAR_LIPOPROTEIN"/>
    <property type="match status" value="1"/>
</dbReference>
<keyword evidence="3" id="KW-1185">Reference proteome</keyword>
<evidence type="ECO:0000313" key="2">
    <source>
        <dbReference type="EMBL" id="MBB4287782.1"/>
    </source>
</evidence>
<feature type="chain" id="PRO_5031233268" evidence="1">
    <location>
        <begin position="24"/>
        <end position="82"/>
    </location>
</feature>
<proteinExistence type="predicted"/>
<organism evidence="2 3">
    <name type="scientific">Roseospira goensis</name>
    <dbReference type="NCBI Taxonomy" id="391922"/>
    <lineage>
        <taxon>Bacteria</taxon>
        <taxon>Pseudomonadati</taxon>
        <taxon>Pseudomonadota</taxon>
        <taxon>Alphaproteobacteria</taxon>
        <taxon>Rhodospirillales</taxon>
        <taxon>Rhodospirillaceae</taxon>
        <taxon>Roseospira</taxon>
    </lineage>
</organism>
<feature type="signal peptide" evidence="1">
    <location>
        <begin position="1"/>
        <end position="23"/>
    </location>
</feature>
<dbReference type="EMBL" id="JACIGI010000052">
    <property type="protein sequence ID" value="MBB4287782.1"/>
    <property type="molecule type" value="Genomic_DNA"/>
</dbReference>
<evidence type="ECO:0000313" key="3">
    <source>
        <dbReference type="Proteomes" id="UP000555728"/>
    </source>
</evidence>
<comment type="caution">
    <text evidence="2">The sequence shown here is derived from an EMBL/GenBank/DDBJ whole genome shotgun (WGS) entry which is preliminary data.</text>
</comment>
<accession>A0A7W6S2X7</accession>
<sequence length="82" mass="7975">MRPIRILTVAAGLALTMSGCLPAAIPGAVMGAATLYCAGVSETGKVLARDALTGGRPLFACPDTWAAGTPPAEPGGAPEAGP</sequence>
<keyword evidence="1" id="KW-0732">Signal</keyword>
<gene>
    <name evidence="2" type="ORF">GGD88_003539</name>
</gene>
<name>A0A7W6S2X7_9PROT</name>
<reference evidence="2 3" key="1">
    <citation type="submission" date="2020-08" db="EMBL/GenBank/DDBJ databases">
        <title>Genome sequencing of Purple Non-Sulfur Bacteria from various extreme environments.</title>
        <authorList>
            <person name="Mayer M."/>
        </authorList>
    </citation>
    <scope>NUCLEOTIDE SEQUENCE [LARGE SCALE GENOMIC DNA]</scope>
    <source>
        <strain evidence="2 3">JA135</strain>
    </source>
</reference>
<dbReference type="Proteomes" id="UP000555728">
    <property type="component" value="Unassembled WGS sequence"/>
</dbReference>
<dbReference type="RefSeq" id="WP_184437866.1">
    <property type="nucleotide sequence ID" value="NZ_JACIGI010000052.1"/>
</dbReference>